<dbReference type="InterPro" id="IPR005110">
    <property type="entry name" value="MoeA_linker/N"/>
</dbReference>
<dbReference type="InterPro" id="IPR036135">
    <property type="entry name" value="MoeA_linker/N_sf"/>
</dbReference>
<dbReference type="GO" id="GO:0061599">
    <property type="term" value="F:molybdopterin molybdotransferase activity"/>
    <property type="evidence" value="ECO:0007669"/>
    <property type="project" value="UniProtKB-UniRule"/>
</dbReference>
<proteinExistence type="inferred from homology"/>
<dbReference type="GO" id="GO:0006777">
    <property type="term" value="P:Mo-molybdopterin cofactor biosynthetic process"/>
    <property type="evidence" value="ECO:0007669"/>
    <property type="project" value="UniProtKB-UniRule"/>
</dbReference>
<evidence type="ECO:0000259" key="4">
    <source>
        <dbReference type="Pfam" id="PF03453"/>
    </source>
</evidence>
<reference evidence="5" key="1">
    <citation type="submission" date="2021-11" db="EMBL/GenBank/DDBJ databases">
        <authorList>
            <person name="Islam A."/>
            <person name="Islam S."/>
            <person name="Flora M.S."/>
            <person name="Rahman M."/>
            <person name="Ziaur R.M."/>
            <person name="Epstein J.H."/>
            <person name="Hassan M."/>
            <person name="Klassen M."/>
            <person name="Woodard K."/>
            <person name="Webb A."/>
            <person name="Webby R.J."/>
            <person name="El Zowalaty M.E."/>
        </authorList>
    </citation>
    <scope>NUCLEOTIDE SEQUENCE</scope>
    <source>
        <strain evidence="5">Pbs3</strain>
    </source>
</reference>
<gene>
    <name evidence="5" type="ORF">PBS003_LOCUS5693</name>
</gene>
<keyword evidence="3" id="KW-0500">Molybdenum</keyword>
<dbReference type="GO" id="GO:0061598">
    <property type="term" value="F:molybdopterin adenylyltransferase activity"/>
    <property type="evidence" value="ECO:0007669"/>
    <property type="project" value="UniProtKB-UniRule"/>
</dbReference>
<comment type="caution">
    <text evidence="5">The sequence shown here is derived from an EMBL/GenBank/DDBJ whole genome shotgun (WGS) entry which is preliminary data.</text>
</comment>
<protein>
    <recommendedName>
        <fullName evidence="4">MoeA N-terminal and linker domain-containing protein</fullName>
    </recommendedName>
</protein>
<keyword evidence="3" id="KW-0460">Magnesium</keyword>
<dbReference type="InterPro" id="IPR038987">
    <property type="entry name" value="MoeA-like"/>
</dbReference>
<dbReference type="GO" id="GO:0005524">
    <property type="term" value="F:ATP binding"/>
    <property type="evidence" value="ECO:0007669"/>
    <property type="project" value="UniProtKB-UniRule"/>
</dbReference>
<evidence type="ECO:0000256" key="2">
    <source>
        <dbReference type="ARBA" id="ARBA00023150"/>
    </source>
</evidence>
<feature type="domain" description="MoeA N-terminal and linker" evidence="4">
    <location>
        <begin position="58"/>
        <end position="164"/>
    </location>
</feature>
<comment type="catalytic activity">
    <reaction evidence="3">
        <text>adenylyl-molybdopterin + molybdate = Mo-molybdopterin + AMP + H(+)</text>
        <dbReference type="Rhea" id="RHEA:35047"/>
        <dbReference type="ChEBI" id="CHEBI:15378"/>
        <dbReference type="ChEBI" id="CHEBI:36264"/>
        <dbReference type="ChEBI" id="CHEBI:62727"/>
        <dbReference type="ChEBI" id="CHEBI:71302"/>
        <dbReference type="ChEBI" id="CHEBI:456215"/>
    </reaction>
</comment>
<dbReference type="PANTHER" id="PTHR10192">
    <property type="entry name" value="MOLYBDOPTERIN BIOSYNTHESIS PROTEIN"/>
    <property type="match status" value="1"/>
</dbReference>
<evidence type="ECO:0000313" key="6">
    <source>
        <dbReference type="Proteomes" id="UP001160483"/>
    </source>
</evidence>
<comment type="catalytic activity">
    <reaction evidence="3">
        <text>molybdopterin + ATP + H(+) = adenylyl-molybdopterin + diphosphate</text>
        <dbReference type="Rhea" id="RHEA:31331"/>
        <dbReference type="ChEBI" id="CHEBI:15378"/>
        <dbReference type="ChEBI" id="CHEBI:30616"/>
        <dbReference type="ChEBI" id="CHEBI:33019"/>
        <dbReference type="ChEBI" id="CHEBI:58698"/>
        <dbReference type="ChEBI" id="CHEBI:62727"/>
    </reaction>
</comment>
<accession>A0AAU9L405</accession>
<dbReference type="FunFam" id="2.170.190.11:FF:000001">
    <property type="entry name" value="Molybdopterin molybdenumtransferase"/>
    <property type="match status" value="1"/>
</dbReference>
<evidence type="ECO:0000256" key="1">
    <source>
        <dbReference type="ARBA" id="ARBA00005046"/>
    </source>
</evidence>
<comment type="function">
    <text evidence="3">Catalyzes two steps in the biosynthesis of the molybdenum cofactor. In the first step, molybdopterin is adenylated. Subsequently, molybdate is inserted into adenylated molybdopterin and AMP is released.</text>
</comment>
<keyword evidence="2 3" id="KW-0501">Molybdenum cofactor biosynthesis</keyword>
<dbReference type="Pfam" id="PF03453">
    <property type="entry name" value="MoeA_N"/>
    <property type="match status" value="1"/>
</dbReference>
<dbReference type="PANTHER" id="PTHR10192:SF5">
    <property type="entry name" value="GEPHYRIN"/>
    <property type="match status" value="1"/>
</dbReference>
<dbReference type="GO" id="GO:0005829">
    <property type="term" value="C:cytosol"/>
    <property type="evidence" value="ECO:0007669"/>
    <property type="project" value="TreeGrafter"/>
</dbReference>
<organism evidence="5 6">
    <name type="scientific">Peronospora belbahrii</name>
    <dbReference type="NCBI Taxonomy" id="622444"/>
    <lineage>
        <taxon>Eukaryota</taxon>
        <taxon>Sar</taxon>
        <taxon>Stramenopiles</taxon>
        <taxon>Oomycota</taxon>
        <taxon>Peronosporomycetes</taxon>
        <taxon>Peronosporales</taxon>
        <taxon>Peronosporaceae</taxon>
        <taxon>Peronospora</taxon>
    </lineage>
</organism>
<comment type="similarity">
    <text evidence="3">Belongs to the MoeA family.</text>
</comment>
<name>A0AAU9L405_9STRA</name>
<dbReference type="Gene3D" id="2.170.190.11">
    <property type="entry name" value="Molybdopterin biosynthesis moea protein, domain 3"/>
    <property type="match status" value="1"/>
</dbReference>
<comment type="cofactor">
    <cofactor evidence="3">
        <name>Mg(2+)</name>
        <dbReference type="ChEBI" id="CHEBI:18420"/>
    </cofactor>
</comment>
<dbReference type="GO" id="GO:0046872">
    <property type="term" value="F:metal ion binding"/>
    <property type="evidence" value="ECO:0007669"/>
    <property type="project" value="UniProtKB-UniRule"/>
</dbReference>
<evidence type="ECO:0000256" key="3">
    <source>
        <dbReference type="RuleBase" id="RU365090"/>
    </source>
</evidence>
<comment type="pathway">
    <text evidence="1 3">Cofactor biosynthesis; molybdopterin biosynthesis.</text>
</comment>
<sequence>MLVSTLYRSNHHSGIHVAEFLVERQRGSRRQRGPATAHGDDDHDDVDRIIAIISSKNYDGYAVVALDGVGIFPVVERITAERIPTRTLKTGQVACITTGSPVPDGADAVVKIENTRSVDGREIENEVTVNILRSVKIGENIRPVGSDIRSGELLVDAHERLHIKQKIILF</sequence>
<evidence type="ECO:0000313" key="5">
    <source>
        <dbReference type="EMBL" id="CAH0479022.1"/>
    </source>
</evidence>
<dbReference type="Proteomes" id="UP001160483">
    <property type="component" value="Unassembled WGS sequence"/>
</dbReference>
<dbReference type="AlphaFoldDB" id="A0AAU9L405"/>
<dbReference type="EMBL" id="CAKKTJ010000289">
    <property type="protein sequence ID" value="CAH0479022.1"/>
    <property type="molecule type" value="Genomic_DNA"/>
</dbReference>
<keyword evidence="3" id="KW-0479">Metal-binding</keyword>
<keyword evidence="3" id="KW-0808">Transferase</keyword>
<dbReference type="SUPFAM" id="SSF63882">
    <property type="entry name" value="MoeA N-terminal region -like"/>
    <property type="match status" value="1"/>
</dbReference>